<evidence type="ECO:0000256" key="5">
    <source>
        <dbReference type="SAM" id="Phobius"/>
    </source>
</evidence>
<accession>A0A7F5RFU7</accession>
<proteinExistence type="predicted"/>
<keyword evidence="3 5" id="KW-1133">Transmembrane helix</keyword>
<keyword evidence="7" id="KW-1185">Reference proteome</keyword>
<dbReference type="InParanoid" id="A0A7F5RFU7"/>
<keyword evidence="4 5" id="KW-0472">Membrane</keyword>
<dbReference type="GO" id="GO:0016020">
    <property type="term" value="C:membrane"/>
    <property type="evidence" value="ECO:0007669"/>
    <property type="project" value="UniProtKB-SubCell"/>
</dbReference>
<feature type="domain" description="G-protein coupled receptors family 1 profile" evidence="6">
    <location>
        <begin position="38"/>
        <end position="347"/>
    </location>
</feature>
<feature type="transmembrane region" description="Helical" evidence="5">
    <location>
        <begin position="102"/>
        <end position="120"/>
    </location>
</feature>
<organism evidence="7 8">
    <name type="scientific">Agrilus planipennis</name>
    <name type="common">Emerald ash borer</name>
    <name type="synonym">Agrilus marcopoli</name>
    <dbReference type="NCBI Taxonomy" id="224129"/>
    <lineage>
        <taxon>Eukaryota</taxon>
        <taxon>Metazoa</taxon>
        <taxon>Ecdysozoa</taxon>
        <taxon>Arthropoda</taxon>
        <taxon>Hexapoda</taxon>
        <taxon>Insecta</taxon>
        <taxon>Pterygota</taxon>
        <taxon>Neoptera</taxon>
        <taxon>Endopterygota</taxon>
        <taxon>Coleoptera</taxon>
        <taxon>Polyphaga</taxon>
        <taxon>Elateriformia</taxon>
        <taxon>Buprestoidea</taxon>
        <taxon>Buprestidae</taxon>
        <taxon>Agrilinae</taxon>
        <taxon>Agrilus</taxon>
    </lineage>
</organism>
<gene>
    <name evidence="8" type="primary">LOC108740003</name>
</gene>
<evidence type="ECO:0000256" key="1">
    <source>
        <dbReference type="ARBA" id="ARBA00004370"/>
    </source>
</evidence>
<evidence type="ECO:0000256" key="2">
    <source>
        <dbReference type="ARBA" id="ARBA00022692"/>
    </source>
</evidence>
<dbReference type="Proteomes" id="UP000192223">
    <property type="component" value="Unplaced"/>
</dbReference>
<feature type="transmembrane region" description="Helical" evidence="5">
    <location>
        <begin position="228"/>
        <end position="251"/>
    </location>
</feature>
<evidence type="ECO:0000313" key="7">
    <source>
        <dbReference type="Proteomes" id="UP000192223"/>
    </source>
</evidence>
<feature type="transmembrane region" description="Helical" evidence="5">
    <location>
        <begin position="326"/>
        <end position="351"/>
    </location>
</feature>
<evidence type="ECO:0000259" key="6">
    <source>
        <dbReference type="PROSITE" id="PS50262"/>
    </source>
</evidence>
<feature type="transmembrane region" description="Helical" evidence="5">
    <location>
        <begin position="272"/>
        <end position="291"/>
    </location>
</feature>
<dbReference type="RefSeq" id="XP_025834864.1">
    <property type="nucleotide sequence ID" value="XM_025979079.1"/>
</dbReference>
<protein>
    <submittedName>
        <fullName evidence="8">Uncharacterized protein LOC108740003 isoform X1</fullName>
    </submittedName>
</protein>
<evidence type="ECO:0000313" key="8">
    <source>
        <dbReference type="RefSeq" id="XP_025834864.1"/>
    </source>
</evidence>
<reference evidence="8" key="1">
    <citation type="submission" date="2025-08" db="UniProtKB">
        <authorList>
            <consortium name="RefSeq"/>
        </authorList>
    </citation>
    <scope>IDENTIFICATION</scope>
    <source>
        <tissue evidence="8">Entire body</tissue>
    </source>
</reference>
<dbReference type="OrthoDB" id="6760977at2759"/>
<evidence type="ECO:0000256" key="3">
    <source>
        <dbReference type="ARBA" id="ARBA00022989"/>
    </source>
</evidence>
<feature type="transmembrane region" description="Helical" evidence="5">
    <location>
        <begin position="61"/>
        <end position="82"/>
    </location>
</feature>
<dbReference type="SUPFAM" id="SSF81321">
    <property type="entry name" value="Family A G protein-coupled receptor-like"/>
    <property type="match status" value="1"/>
</dbReference>
<dbReference type="GeneID" id="108740003"/>
<feature type="transmembrane region" description="Helical" evidence="5">
    <location>
        <begin position="176"/>
        <end position="194"/>
    </location>
</feature>
<comment type="subcellular location">
    <subcellularLocation>
        <location evidence="1">Membrane</location>
    </subcellularLocation>
</comment>
<sequence>MDNFSDYFNSTLLSDVHQDEKFVDTWIIVVFFIFLTIGMCLNLVVFLVLLQTKRNGILSTVLQLAGIDVITTYVAVMEIWALNHHSWCFSENICPIFLGSEILFNTLILYLTICINFHVISKSNLHEFEMQNSIKNPLTANNDDDDDSSKSLIGRTSNQKSYRNITINYQNKKSSISVIFPSVLLWFICLSISIPEFSLSSAVKLKNHFTMCTVVDIYFNKLMQHLLVVFRILIPLPLLLLLMITVAAMYLRSKKVDDDTGKNILDKKTENIKSILVFSFILSAIGVISSFPRQFISVMHLMNQKFENDNIVGFKMVPLENVFTSYLIITIIGIIYYSAGTFRGILYVVMLPEMKNVLRYKITFCNNRNNNKNSI</sequence>
<dbReference type="Gene3D" id="1.20.1070.10">
    <property type="entry name" value="Rhodopsin 7-helix transmembrane proteins"/>
    <property type="match status" value="1"/>
</dbReference>
<evidence type="ECO:0000256" key="4">
    <source>
        <dbReference type="ARBA" id="ARBA00023136"/>
    </source>
</evidence>
<dbReference type="AlphaFoldDB" id="A0A7F5RFU7"/>
<dbReference type="KEGG" id="apln:108740003"/>
<dbReference type="PROSITE" id="PS50262">
    <property type="entry name" value="G_PROTEIN_RECEP_F1_2"/>
    <property type="match status" value="1"/>
</dbReference>
<feature type="transmembrane region" description="Helical" evidence="5">
    <location>
        <begin position="26"/>
        <end position="49"/>
    </location>
</feature>
<name>A0A7F5RFU7_AGRPL</name>
<keyword evidence="2 5" id="KW-0812">Transmembrane</keyword>
<dbReference type="InterPro" id="IPR017452">
    <property type="entry name" value="GPCR_Rhodpsn_7TM"/>
</dbReference>